<dbReference type="Pfam" id="PF00293">
    <property type="entry name" value="NUDIX"/>
    <property type="match status" value="1"/>
</dbReference>
<comment type="cofactor">
    <cofactor evidence="1">
        <name>Mg(2+)</name>
        <dbReference type="ChEBI" id="CHEBI:18420"/>
    </cofactor>
</comment>
<sequence>MDKDNSQESMISSNSLSFGKNRGEAYYSSNPTFYVGIDCIIFGFNEGEISLLLLKRNFEPAMGEWSLMGGFVQNNESVDDAAKRVLHELTGLENVYMEQVGTFGAIDRDPGERVISVAYYALININEYDRKLVQKHNAYWVNMNELPPLIFDHPEMVEKARELMKQKASVEPIGFNLLPKLFTLSQLQSLYEAIYGETMDKRNFRKRVAEMDYIEKTDKIDKLGSKRGAALYKFNGKAYRKDPKFKI</sequence>
<dbReference type="InterPro" id="IPR036388">
    <property type="entry name" value="WH-like_DNA-bd_sf"/>
</dbReference>
<dbReference type="CDD" id="cd18873">
    <property type="entry name" value="NUDIX_NadM_like"/>
    <property type="match status" value="1"/>
</dbReference>
<evidence type="ECO:0000313" key="5">
    <source>
        <dbReference type="Proteomes" id="UP000183040"/>
    </source>
</evidence>
<dbReference type="SUPFAM" id="SSF46785">
    <property type="entry name" value="Winged helix' DNA-binding domain"/>
    <property type="match status" value="1"/>
</dbReference>
<dbReference type="Proteomes" id="UP000183040">
    <property type="component" value="Unassembled WGS sequence"/>
</dbReference>
<feature type="domain" description="Nudix hydrolase" evidence="3">
    <location>
        <begin position="34"/>
        <end position="164"/>
    </location>
</feature>
<dbReference type="InterPro" id="IPR000086">
    <property type="entry name" value="NUDIX_hydrolase_dom"/>
</dbReference>
<evidence type="ECO:0000313" key="4">
    <source>
        <dbReference type="EMBL" id="SEA58482.1"/>
    </source>
</evidence>
<gene>
    <name evidence="4" type="ORF">SAMN04487924_1094</name>
</gene>
<dbReference type="Gene3D" id="1.10.10.10">
    <property type="entry name" value="Winged helix-like DNA-binding domain superfamily/Winged helix DNA-binding domain"/>
    <property type="match status" value="1"/>
</dbReference>
<name>A0A174D1X8_9BACE</name>
<evidence type="ECO:0000256" key="2">
    <source>
        <dbReference type="ARBA" id="ARBA00022801"/>
    </source>
</evidence>
<dbReference type="AlphaFoldDB" id="A0A174D1X8"/>
<dbReference type="Gene3D" id="3.90.79.10">
    <property type="entry name" value="Nucleoside Triphosphate Pyrophosphohydrolase"/>
    <property type="match status" value="1"/>
</dbReference>
<dbReference type="PANTHER" id="PTHR43046">
    <property type="entry name" value="GDP-MANNOSE MANNOSYL HYDROLASE"/>
    <property type="match status" value="1"/>
</dbReference>
<dbReference type="InterPro" id="IPR015797">
    <property type="entry name" value="NUDIX_hydrolase-like_dom_sf"/>
</dbReference>
<dbReference type="GO" id="GO:0016787">
    <property type="term" value="F:hydrolase activity"/>
    <property type="evidence" value="ECO:0007669"/>
    <property type="project" value="UniProtKB-KW"/>
</dbReference>
<keyword evidence="2" id="KW-0378">Hydrolase</keyword>
<dbReference type="PROSITE" id="PS51462">
    <property type="entry name" value="NUDIX"/>
    <property type="match status" value="1"/>
</dbReference>
<dbReference type="InterPro" id="IPR054105">
    <property type="entry name" value="WHD_NrtR"/>
</dbReference>
<dbReference type="InterPro" id="IPR036390">
    <property type="entry name" value="WH_DNA-bd_sf"/>
</dbReference>
<dbReference type="SUPFAM" id="SSF55811">
    <property type="entry name" value="Nudix"/>
    <property type="match status" value="1"/>
</dbReference>
<reference evidence="4 5" key="1">
    <citation type="submission" date="2016-10" db="EMBL/GenBank/DDBJ databases">
        <authorList>
            <person name="de Groot N.N."/>
        </authorList>
    </citation>
    <scope>NUCLEOTIDE SEQUENCE [LARGE SCALE GENOMIC DNA]</scope>
    <source>
        <strain evidence="4 5">NLAE-zl-G339</strain>
    </source>
</reference>
<accession>A0A174D1X8</accession>
<evidence type="ECO:0000259" key="3">
    <source>
        <dbReference type="PROSITE" id="PS51462"/>
    </source>
</evidence>
<organism evidence="4 5">
    <name type="scientific">Bacteroides xylanisolvens</name>
    <dbReference type="NCBI Taxonomy" id="371601"/>
    <lineage>
        <taxon>Bacteria</taxon>
        <taxon>Pseudomonadati</taxon>
        <taxon>Bacteroidota</taxon>
        <taxon>Bacteroidia</taxon>
        <taxon>Bacteroidales</taxon>
        <taxon>Bacteroidaceae</taxon>
        <taxon>Bacteroides</taxon>
    </lineage>
</organism>
<protein>
    <submittedName>
        <fullName evidence="4">ADP-ribose pyrophosphatase YjhB, NUDIX family</fullName>
    </submittedName>
</protein>
<dbReference type="PANTHER" id="PTHR43046:SF2">
    <property type="entry name" value="8-OXO-DGTP DIPHOSPHATASE-RELATED"/>
    <property type="match status" value="1"/>
</dbReference>
<dbReference type="EMBL" id="FNRP01000009">
    <property type="protein sequence ID" value="SEA58482.1"/>
    <property type="molecule type" value="Genomic_DNA"/>
</dbReference>
<dbReference type="Pfam" id="PF21906">
    <property type="entry name" value="WHD_NrtR"/>
    <property type="match status" value="1"/>
</dbReference>
<evidence type="ECO:0000256" key="1">
    <source>
        <dbReference type="ARBA" id="ARBA00001946"/>
    </source>
</evidence>
<proteinExistence type="predicted"/>